<feature type="domain" description="PHD-type" evidence="7">
    <location>
        <begin position="672"/>
        <end position="720"/>
    </location>
</feature>
<evidence type="ECO:0000256" key="4">
    <source>
        <dbReference type="ARBA" id="ARBA00022853"/>
    </source>
</evidence>
<protein>
    <recommendedName>
        <fullName evidence="7">PHD-type domain-containing protein</fullName>
    </recommendedName>
</protein>
<keyword evidence="1" id="KW-0479">Metal-binding</keyword>
<dbReference type="SMART" id="SM00249">
    <property type="entry name" value="PHD"/>
    <property type="match status" value="1"/>
</dbReference>
<feature type="compositionally biased region" description="Acidic residues" evidence="6">
    <location>
        <begin position="485"/>
        <end position="495"/>
    </location>
</feature>
<dbReference type="Pfam" id="PF20826">
    <property type="entry name" value="PHD_5"/>
    <property type="match status" value="1"/>
</dbReference>
<organism evidence="8 9">
    <name type="scientific">Delitschia confertaspora ATCC 74209</name>
    <dbReference type="NCBI Taxonomy" id="1513339"/>
    <lineage>
        <taxon>Eukaryota</taxon>
        <taxon>Fungi</taxon>
        <taxon>Dikarya</taxon>
        <taxon>Ascomycota</taxon>
        <taxon>Pezizomycotina</taxon>
        <taxon>Dothideomycetes</taxon>
        <taxon>Pleosporomycetidae</taxon>
        <taxon>Pleosporales</taxon>
        <taxon>Delitschiaceae</taxon>
        <taxon>Delitschia</taxon>
    </lineage>
</organism>
<dbReference type="GO" id="GO:0006355">
    <property type="term" value="P:regulation of DNA-templated transcription"/>
    <property type="evidence" value="ECO:0007669"/>
    <property type="project" value="TreeGrafter"/>
</dbReference>
<dbReference type="EMBL" id="ML994311">
    <property type="protein sequence ID" value="KAF2196863.1"/>
    <property type="molecule type" value="Genomic_DNA"/>
</dbReference>
<keyword evidence="9" id="KW-1185">Reference proteome</keyword>
<feature type="compositionally biased region" description="Polar residues" evidence="6">
    <location>
        <begin position="365"/>
        <end position="378"/>
    </location>
</feature>
<feature type="compositionally biased region" description="Basic and acidic residues" evidence="6">
    <location>
        <begin position="466"/>
        <end position="476"/>
    </location>
</feature>
<accession>A0A9P4JCN2</accession>
<evidence type="ECO:0000256" key="3">
    <source>
        <dbReference type="ARBA" id="ARBA00022833"/>
    </source>
</evidence>
<evidence type="ECO:0000256" key="2">
    <source>
        <dbReference type="ARBA" id="ARBA00022771"/>
    </source>
</evidence>
<dbReference type="SUPFAM" id="SSF57903">
    <property type="entry name" value="FYVE/PHD zinc finger"/>
    <property type="match status" value="1"/>
</dbReference>
<dbReference type="GO" id="GO:0006325">
    <property type="term" value="P:chromatin organization"/>
    <property type="evidence" value="ECO:0007669"/>
    <property type="project" value="UniProtKB-KW"/>
</dbReference>
<dbReference type="InterPro" id="IPR013083">
    <property type="entry name" value="Znf_RING/FYVE/PHD"/>
</dbReference>
<feature type="region of interest" description="Disordered" evidence="6">
    <location>
        <begin position="456"/>
        <end position="565"/>
    </location>
</feature>
<evidence type="ECO:0000256" key="1">
    <source>
        <dbReference type="ARBA" id="ARBA00022723"/>
    </source>
</evidence>
<name>A0A9P4JCN2_9PLEO</name>
<dbReference type="PROSITE" id="PS50016">
    <property type="entry name" value="ZF_PHD_2"/>
    <property type="match status" value="1"/>
</dbReference>
<evidence type="ECO:0000313" key="8">
    <source>
        <dbReference type="EMBL" id="KAF2196863.1"/>
    </source>
</evidence>
<dbReference type="OrthoDB" id="436852at2759"/>
<sequence>MSLDQHIYGVTDRPLPSPSSTPKSGALPEAALRTPKADTSQSHFLDAWSTPRVNGHQTPAYTPSFSITIPVDRSLHSTSKVCTPEDPEFHVNHFTPSNLPLPPVDPSRRLSSSPGPLASNQSRSTMPRNPSSRLGPPMMDSSQTSQMQTPPPTRHATSRRSLHQDTENQLSTPVTVIRGTSVQAGDGLYNQTPFDFPSLQFSPDMIFPSSGPMSTPALPHSTLFWDQRLGGDRLDEGMSIASDPFGPTPHKVDNSIAWQAFGTPNQMNPQAFQALHGVPVSNPPVSFTMNHAAASKAKQNFRPSSFIPTNTGVNPSMLFSFTSSPSTESFEKQPHQNIKYQGRQPYETQFRDALEERELAKMAISQHTRTSTCSSNGSFHDPRPALQRSNTDSGFRKSRPSSMESRLSGSSSGQHIPRRSSPLKRQSGGTLGAIPEIRRPRTRLIVDENGRARTETIAVEDEEDQIESRRNSRNDPRLQYPGLWNEDDSESEEDQPTLSRNTSFSMSTRRSSSKHARADSGSLRPESPFKIVRPASGVFDKSSFDASRPVSRSTSRKPGDSAHRRFSMMDFPSSLAAMNESEDQDMPDSPGDALGALKKVVEGRQKRTEQYSQNALKAHNQRWAQATADFSQPTLHNQYDPFTNTFNGSPGNTTDTALTTPSTDRSSLSSDGTRCVCNSTDDGVPMIQCESCNKWLHMRCIGVNPQSLPSVYVCIFCTGNTPVARERRVRGPVPPPFESPLIHKSVFRQ</sequence>
<reference evidence="8" key="1">
    <citation type="journal article" date="2020" name="Stud. Mycol.">
        <title>101 Dothideomycetes genomes: a test case for predicting lifestyles and emergence of pathogens.</title>
        <authorList>
            <person name="Haridas S."/>
            <person name="Albert R."/>
            <person name="Binder M."/>
            <person name="Bloem J."/>
            <person name="Labutti K."/>
            <person name="Salamov A."/>
            <person name="Andreopoulos B."/>
            <person name="Baker S."/>
            <person name="Barry K."/>
            <person name="Bills G."/>
            <person name="Bluhm B."/>
            <person name="Cannon C."/>
            <person name="Castanera R."/>
            <person name="Culley D."/>
            <person name="Daum C."/>
            <person name="Ezra D."/>
            <person name="Gonzalez J."/>
            <person name="Henrissat B."/>
            <person name="Kuo A."/>
            <person name="Liang C."/>
            <person name="Lipzen A."/>
            <person name="Lutzoni F."/>
            <person name="Magnuson J."/>
            <person name="Mondo S."/>
            <person name="Nolan M."/>
            <person name="Ohm R."/>
            <person name="Pangilinan J."/>
            <person name="Park H.-J."/>
            <person name="Ramirez L."/>
            <person name="Alfaro M."/>
            <person name="Sun H."/>
            <person name="Tritt A."/>
            <person name="Yoshinaga Y."/>
            <person name="Zwiers L.-H."/>
            <person name="Turgeon B."/>
            <person name="Goodwin S."/>
            <person name="Spatafora J."/>
            <person name="Crous P."/>
            <person name="Grigoriev I."/>
        </authorList>
    </citation>
    <scope>NUCLEOTIDE SEQUENCE</scope>
    <source>
        <strain evidence="8">ATCC 74209</strain>
    </source>
</reference>
<evidence type="ECO:0000259" key="7">
    <source>
        <dbReference type="PROSITE" id="PS50016"/>
    </source>
</evidence>
<evidence type="ECO:0000256" key="5">
    <source>
        <dbReference type="PROSITE-ProRule" id="PRU00146"/>
    </source>
</evidence>
<dbReference type="GO" id="GO:0008270">
    <property type="term" value="F:zinc ion binding"/>
    <property type="evidence" value="ECO:0007669"/>
    <property type="project" value="UniProtKB-KW"/>
</dbReference>
<dbReference type="Gene3D" id="3.30.40.10">
    <property type="entry name" value="Zinc/RING finger domain, C3HC4 (zinc finger)"/>
    <property type="match status" value="1"/>
</dbReference>
<feature type="region of interest" description="Disordered" evidence="6">
    <location>
        <begin position="363"/>
        <end position="436"/>
    </location>
</feature>
<dbReference type="InterPro" id="IPR019787">
    <property type="entry name" value="Znf_PHD-finger"/>
</dbReference>
<feature type="region of interest" description="Disordered" evidence="6">
    <location>
        <begin position="93"/>
        <end position="171"/>
    </location>
</feature>
<dbReference type="PROSITE" id="PS01359">
    <property type="entry name" value="ZF_PHD_1"/>
    <property type="match status" value="1"/>
</dbReference>
<feature type="compositionally biased region" description="Low complexity" evidence="6">
    <location>
        <begin position="109"/>
        <end position="119"/>
    </location>
</feature>
<gene>
    <name evidence="8" type="ORF">GQ43DRAFT_382308</name>
</gene>
<evidence type="ECO:0000313" key="9">
    <source>
        <dbReference type="Proteomes" id="UP000799536"/>
    </source>
</evidence>
<feature type="region of interest" description="Disordered" evidence="6">
    <location>
        <begin position="644"/>
        <end position="672"/>
    </location>
</feature>
<dbReference type="GO" id="GO:0070210">
    <property type="term" value="C:Rpd3L-Expanded complex"/>
    <property type="evidence" value="ECO:0007669"/>
    <property type="project" value="TreeGrafter"/>
</dbReference>
<dbReference type="AlphaFoldDB" id="A0A9P4JCN2"/>
<proteinExistence type="predicted"/>
<comment type="caution">
    <text evidence="8">The sequence shown here is derived from an EMBL/GenBank/DDBJ whole genome shotgun (WGS) entry which is preliminary data.</text>
</comment>
<feature type="compositionally biased region" description="Low complexity" evidence="6">
    <location>
        <begin position="653"/>
        <end position="663"/>
    </location>
</feature>
<feature type="compositionally biased region" description="Low complexity" evidence="6">
    <location>
        <begin position="400"/>
        <end position="412"/>
    </location>
</feature>
<evidence type="ECO:0000256" key="6">
    <source>
        <dbReference type="SAM" id="MobiDB-lite"/>
    </source>
</evidence>
<dbReference type="PANTHER" id="PTHR46462:SF3">
    <property type="entry name" value="UPSET, ISOFORM A"/>
    <property type="match status" value="1"/>
</dbReference>
<feature type="region of interest" description="Disordered" evidence="6">
    <location>
        <begin position="1"/>
        <end position="42"/>
    </location>
</feature>
<keyword evidence="3" id="KW-0862">Zinc</keyword>
<dbReference type="InterPro" id="IPR019786">
    <property type="entry name" value="Zinc_finger_PHD-type_CS"/>
</dbReference>
<dbReference type="PANTHER" id="PTHR46462">
    <property type="entry name" value="UPSET, ISOFORM A"/>
    <property type="match status" value="1"/>
</dbReference>
<dbReference type="InterPro" id="IPR011011">
    <property type="entry name" value="Znf_FYVE_PHD"/>
</dbReference>
<feature type="compositionally biased region" description="Low complexity" evidence="6">
    <location>
        <begin position="499"/>
        <end position="510"/>
    </location>
</feature>
<dbReference type="InterPro" id="IPR001965">
    <property type="entry name" value="Znf_PHD"/>
</dbReference>
<feature type="compositionally biased region" description="Polar residues" evidence="6">
    <location>
        <begin position="120"/>
        <end position="132"/>
    </location>
</feature>
<dbReference type="Proteomes" id="UP000799536">
    <property type="component" value="Unassembled WGS sequence"/>
</dbReference>
<dbReference type="GO" id="GO:0034967">
    <property type="term" value="C:Set3 complex"/>
    <property type="evidence" value="ECO:0007669"/>
    <property type="project" value="TreeGrafter"/>
</dbReference>
<feature type="region of interest" description="Disordered" evidence="6">
    <location>
        <begin position="323"/>
        <end position="345"/>
    </location>
</feature>
<keyword evidence="4" id="KW-0156">Chromatin regulator</keyword>
<keyword evidence="2 5" id="KW-0863">Zinc-finger</keyword>